<evidence type="ECO:0000313" key="2">
    <source>
        <dbReference type="Proteomes" id="UP000184389"/>
    </source>
</evidence>
<organism evidence="1 2">
    <name type="scientific">Sporanaerobacter acetigenes DSM 13106</name>
    <dbReference type="NCBI Taxonomy" id="1123281"/>
    <lineage>
        <taxon>Bacteria</taxon>
        <taxon>Bacillati</taxon>
        <taxon>Bacillota</taxon>
        <taxon>Tissierellia</taxon>
        <taxon>Tissierellales</taxon>
        <taxon>Sporanaerobacteraceae</taxon>
        <taxon>Sporanaerobacter</taxon>
    </lineage>
</organism>
<name>A0A1M5U1H2_9FIRM</name>
<gene>
    <name evidence="1" type="ORF">SAMN02745180_00497</name>
</gene>
<dbReference type="EMBL" id="FQXR01000003">
    <property type="protein sequence ID" value="SHH56839.1"/>
    <property type="molecule type" value="Genomic_DNA"/>
</dbReference>
<protein>
    <submittedName>
        <fullName evidence="1">Uncharacterized protein</fullName>
    </submittedName>
</protein>
<sequence>MSIYDEHEERYRLEELEIQGRAETFLSFTDKEIITLARQVLEEEESEYIIEEYDLVGKILDYYDKSRRISDKQRYCLCRAIAEKDYFYNEHFDIEYFRKTHLGNEE</sequence>
<accession>A0A1M5U1H2</accession>
<evidence type="ECO:0000313" key="1">
    <source>
        <dbReference type="EMBL" id="SHH56839.1"/>
    </source>
</evidence>
<dbReference type="STRING" id="1123281.SAMN02745180_00497"/>
<keyword evidence="2" id="KW-1185">Reference proteome</keyword>
<reference evidence="1 2" key="1">
    <citation type="submission" date="2016-11" db="EMBL/GenBank/DDBJ databases">
        <authorList>
            <person name="Jaros S."/>
            <person name="Januszkiewicz K."/>
            <person name="Wedrychowicz H."/>
        </authorList>
    </citation>
    <scope>NUCLEOTIDE SEQUENCE [LARGE SCALE GENOMIC DNA]</scope>
    <source>
        <strain evidence="1 2">DSM 13106</strain>
    </source>
</reference>
<dbReference type="AlphaFoldDB" id="A0A1M5U1H2"/>
<dbReference type="Proteomes" id="UP000184389">
    <property type="component" value="Unassembled WGS sequence"/>
</dbReference>
<dbReference type="RefSeq" id="WP_072743087.1">
    <property type="nucleotide sequence ID" value="NZ_FQXR01000003.1"/>
</dbReference>
<proteinExistence type="predicted"/>